<dbReference type="GO" id="GO:0006629">
    <property type="term" value="P:lipid metabolic process"/>
    <property type="evidence" value="ECO:0007669"/>
    <property type="project" value="InterPro"/>
</dbReference>
<reference evidence="8 9" key="1">
    <citation type="submission" date="2017-09" db="EMBL/GenBank/DDBJ databases">
        <title>WGS assembly of Aquilegia coerulea Goldsmith.</title>
        <authorList>
            <person name="Hodges S."/>
            <person name="Kramer E."/>
            <person name="Nordborg M."/>
            <person name="Tomkins J."/>
            <person name="Borevitz J."/>
            <person name="Derieg N."/>
            <person name="Yan J."/>
            <person name="Mihaltcheva S."/>
            <person name="Hayes R.D."/>
            <person name="Rokhsar D."/>
        </authorList>
    </citation>
    <scope>NUCLEOTIDE SEQUENCE [LARGE SCALE GENOMIC DNA]</scope>
    <source>
        <strain evidence="9">cv. Goldsmith</strain>
    </source>
</reference>
<dbReference type="OrthoDB" id="426718at2759"/>
<comment type="subcellular location">
    <subcellularLocation>
        <location evidence="2">Cytoplasm</location>
    </subcellularLocation>
    <subcellularLocation>
        <location evidence="1">Nucleus</location>
    </subcellularLocation>
</comment>
<dbReference type="InterPro" id="IPR044214">
    <property type="entry name" value="EDS1-like"/>
</dbReference>
<organism evidence="8 9">
    <name type="scientific">Aquilegia coerulea</name>
    <name type="common">Rocky mountain columbine</name>
    <dbReference type="NCBI Taxonomy" id="218851"/>
    <lineage>
        <taxon>Eukaryota</taxon>
        <taxon>Viridiplantae</taxon>
        <taxon>Streptophyta</taxon>
        <taxon>Embryophyta</taxon>
        <taxon>Tracheophyta</taxon>
        <taxon>Spermatophyta</taxon>
        <taxon>Magnoliopsida</taxon>
        <taxon>Ranunculales</taxon>
        <taxon>Ranunculaceae</taxon>
        <taxon>Thalictroideae</taxon>
        <taxon>Aquilegia</taxon>
    </lineage>
</organism>
<gene>
    <name evidence="8" type="ORF">AQUCO_00200359v1</name>
</gene>
<evidence type="ECO:0000313" key="9">
    <source>
        <dbReference type="Proteomes" id="UP000230069"/>
    </source>
</evidence>
<keyword evidence="5" id="KW-0539">Nucleus</keyword>
<dbReference type="Proteomes" id="UP000230069">
    <property type="component" value="Unassembled WGS sequence"/>
</dbReference>
<keyword evidence="4" id="KW-0611">Plant defense</keyword>
<evidence type="ECO:0000256" key="3">
    <source>
        <dbReference type="ARBA" id="ARBA00022490"/>
    </source>
</evidence>
<dbReference type="ESTHER" id="aquca-a0a2g5f324">
    <property type="family name" value="Plant_lipase_EDS1-like"/>
</dbReference>
<dbReference type="GO" id="GO:0005737">
    <property type="term" value="C:cytoplasm"/>
    <property type="evidence" value="ECO:0007669"/>
    <property type="project" value="UniProtKB-SubCell"/>
</dbReference>
<dbReference type="GO" id="GO:0005634">
    <property type="term" value="C:nucleus"/>
    <property type="evidence" value="ECO:0007669"/>
    <property type="project" value="UniProtKB-SubCell"/>
</dbReference>
<feature type="domain" description="Fungal lipase-type" evidence="6">
    <location>
        <begin position="48"/>
        <end position="196"/>
    </location>
</feature>
<evidence type="ECO:0000313" key="8">
    <source>
        <dbReference type="EMBL" id="PIA62307.1"/>
    </source>
</evidence>
<name>A0A2G5F324_AQUCA</name>
<dbReference type="PANTHER" id="PTHR47090:SF2">
    <property type="entry name" value="PROTEIN EDS1-RELATED"/>
    <property type="match status" value="1"/>
</dbReference>
<dbReference type="InParanoid" id="A0A2G5F324"/>
<dbReference type="CDD" id="cd00519">
    <property type="entry name" value="Lipase_3"/>
    <property type="match status" value="1"/>
</dbReference>
<dbReference type="PANTHER" id="PTHR47090">
    <property type="entry name" value="PROTEIN EDS1-RELATED"/>
    <property type="match status" value="1"/>
</dbReference>
<dbReference type="AlphaFoldDB" id="A0A2G5F324"/>
<dbReference type="EMBL" id="KZ305019">
    <property type="protein sequence ID" value="PIA62307.1"/>
    <property type="molecule type" value="Genomic_DNA"/>
</dbReference>
<dbReference type="InterPro" id="IPR041266">
    <property type="entry name" value="EDS1_EP"/>
</dbReference>
<keyword evidence="3" id="KW-0963">Cytoplasm</keyword>
<dbReference type="Gene3D" id="3.40.50.1820">
    <property type="entry name" value="alpha/beta hydrolase"/>
    <property type="match status" value="1"/>
</dbReference>
<proteinExistence type="predicted"/>
<sequence length="620" mass="71116">MERRNLGEKLGLQDDLIIKACSLSMNAHNSVTSTFLLDKTHSSSHAVFAFPGSWSIENWFSCKPFGSSDINRSLFPSLRSVGNAETAVVNESFLRQFETILRASNLQEEVRNAMAENKQIVFTGHSSGGAVAILATIWLLEHYKQKEQTQNAPVCVTFGSPLIGDRVFGHAIRRENWDHLFIHFITRYDIVPRISLAPLSAIERELPTILCFFNPNSAYFRQEEIGRAQEAAVFFSTVMRNASSVTSHAACLYMGSTNLILKSLTSFVELSPYKPFGTYIFCTGSGKMVTVKNPDAVLQMFFHCLQLNPEEDIRNVAHRSLQDHFAYKPEVQGGLQRQDTVYLENLEHVPLSIDGADNDEKRLIDMALNNLGLSTRARICLRAAGELEKQNLQNQDKIDANFSKIEEGLSMLYAYRATSEVLEVGYYDAFKFQRKTDDFNANVKRLELAGMWDEIIEMLKRYELPDGFEARKQWVELGTKYRRLVEPLDIANYYRHSKNDDTGPYMIKGRPRRYRYTQRWLEHYCNMPPDSCLESCFWAEVEELCRDDGSKSLFQETKERILRLESEIERWVSRGEISQDVFLEESTFVKWWKKLPPQHRAVSCIATLIDAARKKNPSTS</sequence>
<dbReference type="FunCoup" id="A0A2G5F324">
    <property type="interactions" value="761"/>
</dbReference>
<evidence type="ECO:0000259" key="7">
    <source>
        <dbReference type="Pfam" id="PF18117"/>
    </source>
</evidence>
<evidence type="ECO:0000256" key="1">
    <source>
        <dbReference type="ARBA" id="ARBA00004123"/>
    </source>
</evidence>
<dbReference type="InterPro" id="IPR029058">
    <property type="entry name" value="AB_hydrolase_fold"/>
</dbReference>
<evidence type="ECO:0000256" key="4">
    <source>
        <dbReference type="ARBA" id="ARBA00022821"/>
    </source>
</evidence>
<dbReference type="STRING" id="218851.A0A2G5F324"/>
<accession>A0A2G5F324</accession>
<dbReference type="Pfam" id="PF18117">
    <property type="entry name" value="EDS1_EP"/>
    <property type="match status" value="1"/>
</dbReference>
<evidence type="ECO:0008006" key="10">
    <source>
        <dbReference type="Google" id="ProtNLM"/>
    </source>
</evidence>
<dbReference type="Pfam" id="PF01764">
    <property type="entry name" value="Lipase_3"/>
    <property type="match status" value="1"/>
</dbReference>
<dbReference type="GO" id="GO:0006952">
    <property type="term" value="P:defense response"/>
    <property type="evidence" value="ECO:0007669"/>
    <property type="project" value="UniProtKB-KW"/>
</dbReference>
<evidence type="ECO:0000256" key="5">
    <source>
        <dbReference type="ARBA" id="ARBA00023242"/>
    </source>
</evidence>
<evidence type="ECO:0000256" key="2">
    <source>
        <dbReference type="ARBA" id="ARBA00004496"/>
    </source>
</evidence>
<keyword evidence="9" id="KW-1185">Reference proteome</keyword>
<feature type="domain" description="EDS1 EP" evidence="7">
    <location>
        <begin position="412"/>
        <end position="606"/>
    </location>
</feature>
<protein>
    <recommendedName>
        <fullName evidence="10">Fungal lipase-like domain-containing protein</fullName>
    </recommendedName>
</protein>
<dbReference type="SUPFAM" id="SSF53474">
    <property type="entry name" value="alpha/beta-Hydrolases"/>
    <property type="match status" value="1"/>
</dbReference>
<evidence type="ECO:0000259" key="6">
    <source>
        <dbReference type="Pfam" id="PF01764"/>
    </source>
</evidence>
<dbReference type="InterPro" id="IPR002921">
    <property type="entry name" value="Fungal_lipase-type"/>
</dbReference>